<feature type="region of interest" description="Disordered" evidence="2">
    <location>
        <begin position="483"/>
        <end position="549"/>
    </location>
</feature>
<evidence type="ECO:0000256" key="2">
    <source>
        <dbReference type="SAM" id="MobiDB-lite"/>
    </source>
</evidence>
<feature type="coiled-coil region" evidence="1">
    <location>
        <begin position="237"/>
        <end position="271"/>
    </location>
</feature>
<accession>A0AAN6V5W4</accession>
<dbReference type="EMBL" id="MU853569">
    <property type="protein sequence ID" value="KAK4145360.1"/>
    <property type="molecule type" value="Genomic_DNA"/>
</dbReference>
<comment type="caution">
    <text evidence="3">The sequence shown here is derived from an EMBL/GenBank/DDBJ whole genome shotgun (WGS) entry which is preliminary data.</text>
</comment>
<feature type="region of interest" description="Disordered" evidence="2">
    <location>
        <begin position="348"/>
        <end position="414"/>
    </location>
</feature>
<dbReference type="AlphaFoldDB" id="A0AAN6V5W4"/>
<evidence type="ECO:0000313" key="4">
    <source>
        <dbReference type="Proteomes" id="UP001302676"/>
    </source>
</evidence>
<evidence type="ECO:0000256" key="1">
    <source>
        <dbReference type="SAM" id="Coils"/>
    </source>
</evidence>
<feature type="compositionally biased region" description="Basic and acidic residues" evidence="2">
    <location>
        <begin position="532"/>
        <end position="542"/>
    </location>
</feature>
<feature type="compositionally biased region" description="Pro residues" evidence="2">
    <location>
        <begin position="387"/>
        <end position="402"/>
    </location>
</feature>
<evidence type="ECO:0000313" key="3">
    <source>
        <dbReference type="EMBL" id="KAK4145360.1"/>
    </source>
</evidence>
<reference evidence="3" key="2">
    <citation type="submission" date="2023-05" db="EMBL/GenBank/DDBJ databases">
        <authorList>
            <consortium name="Lawrence Berkeley National Laboratory"/>
            <person name="Steindorff A."/>
            <person name="Hensen N."/>
            <person name="Bonometti L."/>
            <person name="Westerberg I."/>
            <person name="Brannstrom I.O."/>
            <person name="Guillou S."/>
            <person name="Cros-Aarteil S."/>
            <person name="Calhoun S."/>
            <person name="Haridas S."/>
            <person name="Kuo A."/>
            <person name="Mondo S."/>
            <person name="Pangilinan J."/>
            <person name="Riley R."/>
            <person name="Labutti K."/>
            <person name="Andreopoulos B."/>
            <person name="Lipzen A."/>
            <person name="Chen C."/>
            <person name="Yanf M."/>
            <person name="Daum C."/>
            <person name="Ng V."/>
            <person name="Clum A."/>
            <person name="Ohm R."/>
            <person name="Martin F."/>
            <person name="Silar P."/>
            <person name="Natvig D."/>
            <person name="Lalanne C."/>
            <person name="Gautier V."/>
            <person name="Ament-Velasquez S.L."/>
            <person name="Kruys A."/>
            <person name="Hutchinson M.I."/>
            <person name="Powell A.J."/>
            <person name="Barry K."/>
            <person name="Miller A.N."/>
            <person name="Grigoriev I.V."/>
            <person name="Debuchy R."/>
            <person name="Gladieux P."/>
            <person name="Thoren M.H."/>
            <person name="Johannesson H."/>
        </authorList>
    </citation>
    <scope>NUCLEOTIDE SEQUENCE</scope>
    <source>
        <strain evidence="3">CBS 141.50</strain>
    </source>
</reference>
<keyword evidence="1" id="KW-0175">Coiled coil</keyword>
<protein>
    <submittedName>
        <fullName evidence="3">Uncharacterized protein</fullName>
    </submittedName>
</protein>
<organism evidence="3 4">
    <name type="scientific">Dichotomopilus funicola</name>
    <dbReference type="NCBI Taxonomy" id="1934379"/>
    <lineage>
        <taxon>Eukaryota</taxon>
        <taxon>Fungi</taxon>
        <taxon>Dikarya</taxon>
        <taxon>Ascomycota</taxon>
        <taxon>Pezizomycotina</taxon>
        <taxon>Sordariomycetes</taxon>
        <taxon>Sordariomycetidae</taxon>
        <taxon>Sordariales</taxon>
        <taxon>Chaetomiaceae</taxon>
        <taxon>Dichotomopilus</taxon>
    </lineage>
</organism>
<dbReference type="Proteomes" id="UP001302676">
    <property type="component" value="Unassembled WGS sequence"/>
</dbReference>
<dbReference type="GeneID" id="87816692"/>
<dbReference type="RefSeq" id="XP_062638731.1">
    <property type="nucleotide sequence ID" value="XM_062780079.1"/>
</dbReference>
<keyword evidence="4" id="KW-1185">Reference proteome</keyword>
<reference evidence="3" key="1">
    <citation type="journal article" date="2023" name="Mol. Phylogenet. Evol.">
        <title>Genome-scale phylogeny and comparative genomics of the fungal order Sordariales.</title>
        <authorList>
            <person name="Hensen N."/>
            <person name="Bonometti L."/>
            <person name="Westerberg I."/>
            <person name="Brannstrom I.O."/>
            <person name="Guillou S."/>
            <person name="Cros-Aarteil S."/>
            <person name="Calhoun S."/>
            <person name="Haridas S."/>
            <person name="Kuo A."/>
            <person name="Mondo S."/>
            <person name="Pangilinan J."/>
            <person name="Riley R."/>
            <person name="LaButti K."/>
            <person name="Andreopoulos B."/>
            <person name="Lipzen A."/>
            <person name="Chen C."/>
            <person name="Yan M."/>
            <person name="Daum C."/>
            <person name="Ng V."/>
            <person name="Clum A."/>
            <person name="Steindorff A."/>
            <person name="Ohm R.A."/>
            <person name="Martin F."/>
            <person name="Silar P."/>
            <person name="Natvig D.O."/>
            <person name="Lalanne C."/>
            <person name="Gautier V."/>
            <person name="Ament-Velasquez S.L."/>
            <person name="Kruys A."/>
            <person name="Hutchinson M.I."/>
            <person name="Powell A.J."/>
            <person name="Barry K."/>
            <person name="Miller A.N."/>
            <person name="Grigoriev I.V."/>
            <person name="Debuchy R."/>
            <person name="Gladieux P."/>
            <person name="Hiltunen Thoren M."/>
            <person name="Johannesson H."/>
        </authorList>
    </citation>
    <scope>NUCLEOTIDE SEQUENCE</scope>
    <source>
        <strain evidence="3">CBS 141.50</strain>
    </source>
</reference>
<gene>
    <name evidence="3" type="ORF">C8A04DRAFT_26867</name>
</gene>
<sequence length="549" mass="59906">MPELILQSARAATDNKNLIAEAAQIQSTCRDQHPDTEALLACPQCYGAVLEAFRAHFSGLISDGQQQPWQRKWFTSRSQFLSEVNALIDSAKKYQIPPSVIDDRVQAERSWWYTERVRVSLLRLMVEDPASRDAVLEKLEDLPAEADPVTLAREVAEILTKGRFAEGDGTATELLAELAAADADPTKSGNVLLTDALFKTEDGTVPEDHQKYLDMLLQQGLSMEQVVDRILDERQTAIGAREQTDKLDQRLDELRRARAAHEAQKTRKAQRRESLAQQKLPDELYELPDCAVCGDAPRTEDYLTCSVCAILAAAGARAGQTVFCSERCERQGHIPHAETHTCSSGADCIQLHQPPHPHSHDLPNGKNDSSSSSQQPQDTNGDIPMTDAPPTPRTPLPPPAAAPPSSSSPYPPSQPPQTILFCTECLTTFHQPILWCSPACADANFQSHREGVHLPERKRLGDSDAAAEAVDEAQLEYYPVPPAQNGEDAAGAAAGGSGGETGTGIENGSANTSEGRKYHAKDITAVTTSLEEATREWEEKTKVRLQGLD</sequence>
<feature type="compositionally biased region" description="Gly residues" evidence="2">
    <location>
        <begin position="493"/>
        <end position="502"/>
    </location>
</feature>
<proteinExistence type="predicted"/>
<name>A0AAN6V5W4_9PEZI</name>